<dbReference type="PANTHER" id="PTHR43861">
    <property type="entry name" value="TRANS-ACONITATE 2-METHYLTRANSFERASE-RELATED"/>
    <property type="match status" value="1"/>
</dbReference>
<dbReference type="Gene3D" id="3.40.50.150">
    <property type="entry name" value="Vaccinia Virus protein VP39"/>
    <property type="match status" value="1"/>
</dbReference>
<keyword evidence="2" id="KW-0808">Transferase</keyword>
<keyword evidence="1" id="KW-1133">Transmembrane helix</keyword>
<evidence type="ECO:0000313" key="3">
    <source>
        <dbReference type="Proteomes" id="UP000636661"/>
    </source>
</evidence>
<dbReference type="EMBL" id="BMTP01000021">
    <property type="protein sequence ID" value="GGU63361.1"/>
    <property type="molecule type" value="Genomic_DNA"/>
</dbReference>
<comment type="caution">
    <text evidence="2">The sequence shown here is derived from an EMBL/GenBank/DDBJ whole genome shotgun (WGS) entry which is preliminary data.</text>
</comment>
<name>A0A918I5E5_9ACTN</name>
<keyword evidence="2" id="KW-0489">Methyltransferase</keyword>
<organism evidence="2 3">
    <name type="scientific">Streptomyces lavendofoliae</name>
    <dbReference type="NCBI Taxonomy" id="67314"/>
    <lineage>
        <taxon>Bacteria</taxon>
        <taxon>Bacillati</taxon>
        <taxon>Actinomycetota</taxon>
        <taxon>Actinomycetes</taxon>
        <taxon>Kitasatosporales</taxon>
        <taxon>Streptomycetaceae</taxon>
        <taxon>Streptomyces</taxon>
    </lineage>
</organism>
<dbReference type="GO" id="GO:0017000">
    <property type="term" value="P:antibiotic biosynthetic process"/>
    <property type="evidence" value="ECO:0007669"/>
    <property type="project" value="UniProtKB-ARBA"/>
</dbReference>
<dbReference type="InterPro" id="IPR029063">
    <property type="entry name" value="SAM-dependent_MTases_sf"/>
</dbReference>
<dbReference type="GO" id="GO:0008168">
    <property type="term" value="F:methyltransferase activity"/>
    <property type="evidence" value="ECO:0007669"/>
    <property type="project" value="UniProtKB-KW"/>
</dbReference>
<evidence type="ECO:0000313" key="2">
    <source>
        <dbReference type="EMBL" id="GGU63361.1"/>
    </source>
</evidence>
<dbReference type="SUPFAM" id="SSF53335">
    <property type="entry name" value="S-adenosyl-L-methionine-dependent methyltransferases"/>
    <property type="match status" value="1"/>
</dbReference>
<keyword evidence="1" id="KW-0472">Membrane</keyword>
<sequence length="433" mass="48516">MAITAVAMAPPLLLWLTLTALMVTAPVIGFLATVSWCLQPYLVFTGTSLRPADLHGTCALRWIQPPWRWVRTALGPWQPRVPCDVLELARKDYAQALAEGTTPFFEGRRPDCPWCGSSDLATFLRSPDLAQHKPGHFTLEQCRQCRHIFQNPRLSPAGLEFYYRDCYDGLGAKRMDSLFRRKRDAYMSRAATLDPEAAPRRWLDVGAGQGHFCLLAQQQWPTTRFDGLDMSAGITEAERRGWVTTGIAGSFPGVAPGLAGSYDVVSMHHYLEHTRDPLRELKAAATVLRPGGHLLIELPNGHSLLGRLLRSRWLPWLQPQHQHFIPAENLRKALHQHGFTVVKEMYGETHSPVDLVAAIWLTLEQAFPEPHVPWRTPEPARWRSMLRGPAIVAALPVMVIATAADRVLARLLRRTRGGNTYRLLAQKHSDGGP</sequence>
<dbReference type="Pfam" id="PF13489">
    <property type="entry name" value="Methyltransf_23"/>
    <property type="match status" value="1"/>
</dbReference>
<reference evidence="2" key="1">
    <citation type="journal article" date="2014" name="Int. J. Syst. Evol. Microbiol.">
        <title>Complete genome sequence of Corynebacterium casei LMG S-19264T (=DSM 44701T), isolated from a smear-ripened cheese.</title>
        <authorList>
            <consortium name="US DOE Joint Genome Institute (JGI-PGF)"/>
            <person name="Walter F."/>
            <person name="Albersmeier A."/>
            <person name="Kalinowski J."/>
            <person name="Ruckert C."/>
        </authorList>
    </citation>
    <scope>NUCLEOTIDE SEQUENCE</scope>
    <source>
        <strain evidence="2">JCM 4391</strain>
    </source>
</reference>
<dbReference type="GO" id="GO:0032259">
    <property type="term" value="P:methylation"/>
    <property type="evidence" value="ECO:0007669"/>
    <property type="project" value="UniProtKB-KW"/>
</dbReference>
<proteinExistence type="predicted"/>
<feature type="transmembrane region" description="Helical" evidence="1">
    <location>
        <begin position="12"/>
        <end position="36"/>
    </location>
</feature>
<protein>
    <submittedName>
        <fullName evidence="2">Methyltransferase type 12</fullName>
    </submittedName>
</protein>
<reference evidence="2" key="2">
    <citation type="submission" date="2020-09" db="EMBL/GenBank/DDBJ databases">
        <authorList>
            <person name="Sun Q."/>
            <person name="Ohkuma M."/>
        </authorList>
    </citation>
    <scope>NUCLEOTIDE SEQUENCE</scope>
    <source>
        <strain evidence="2">JCM 4391</strain>
    </source>
</reference>
<dbReference type="AlphaFoldDB" id="A0A918I5E5"/>
<dbReference type="Proteomes" id="UP000636661">
    <property type="component" value="Unassembled WGS sequence"/>
</dbReference>
<keyword evidence="3" id="KW-1185">Reference proteome</keyword>
<accession>A0A918I5E5</accession>
<dbReference type="CDD" id="cd02440">
    <property type="entry name" value="AdoMet_MTases"/>
    <property type="match status" value="1"/>
</dbReference>
<evidence type="ECO:0000256" key="1">
    <source>
        <dbReference type="SAM" id="Phobius"/>
    </source>
</evidence>
<gene>
    <name evidence="2" type="ORF">GCM10010274_60140</name>
</gene>
<keyword evidence="1" id="KW-0812">Transmembrane</keyword>